<evidence type="ECO:0000313" key="6">
    <source>
        <dbReference type="Proteomes" id="UP001206925"/>
    </source>
</evidence>
<protein>
    <recommendedName>
        <fullName evidence="2">Formin-like protein</fullName>
    </recommendedName>
</protein>
<dbReference type="AlphaFoldDB" id="A0AAD5GZ24"/>
<reference evidence="5" key="1">
    <citation type="submission" date="2022-06" db="EMBL/GenBank/DDBJ databases">
        <title>Uncovering the hologenomic basis of an extraordinary plant invasion.</title>
        <authorList>
            <person name="Bieker V.C."/>
            <person name="Martin M.D."/>
            <person name="Gilbert T."/>
            <person name="Hodgins K."/>
            <person name="Battlay P."/>
            <person name="Petersen B."/>
            <person name="Wilson J."/>
        </authorList>
    </citation>
    <scope>NUCLEOTIDE SEQUENCE</scope>
    <source>
        <strain evidence="5">AA19_3_7</strain>
        <tissue evidence="5">Leaf</tissue>
    </source>
</reference>
<keyword evidence="6" id="KW-1185">Reference proteome</keyword>
<evidence type="ECO:0000313" key="5">
    <source>
        <dbReference type="EMBL" id="KAI7756763.1"/>
    </source>
</evidence>
<dbReference type="PANTHER" id="PTHR23213">
    <property type="entry name" value="FORMIN-RELATED"/>
    <property type="match status" value="1"/>
</dbReference>
<dbReference type="PROSITE" id="PS51444">
    <property type="entry name" value="FH2"/>
    <property type="match status" value="1"/>
</dbReference>
<dbReference type="InterPro" id="IPR015425">
    <property type="entry name" value="FH2_Formin"/>
</dbReference>
<dbReference type="Pfam" id="PF02181">
    <property type="entry name" value="FH2"/>
    <property type="match status" value="1"/>
</dbReference>
<gene>
    <name evidence="5" type="ORF">M8C21_002759</name>
</gene>
<dbReference type="Gene3D" id="1.20.58.2220">
    <property type="entry name" value="Formin, FH2 domain"/>
    <property type="match status" value="1"/>
</dbReference>
<organism evidence="5 6">
    <name type="scientific">Ambrosia artemisiifolia</name>
    <name type="common">Common ragweed</name>
    <dbReference type="NCBI Taxonomy" id="4212"/>
    <lineage>
        <taxon>Eukaryota</taxon>
        <taxon>Viridiplantae</taxon>
        <taxon>Streptophyta</taxon>
        <taxon>Embryophyta</taxon>
        <taxon>Tracheophyta</taxon>
        <taxon>Spermatophyta</taxon>
        <taxon>Magnoliopsida</taxon>
        <taxon>eudicotyledons</taxon>
        <taxon>Gunneridae</taxon>
        <taxon>Pentapetalae</taxon>
        <taxon>asterids</taxon>
        <taxon>campanulids</taxon>
        <taxon>Asterales</taxon>
        <taxon>Asteraceae</taxon>
        <taxon>Asteroideae</taxon>
        <taxon>Heliantheae alliance</taxon>
        <taxon>Heliantheae</taxon>
        <taxon>Ambrosia</taxon>
    </lineage>
</organism>
<feature type="domain" description="FH2" evidence="4">
    <location>
        <begin position="1"/>
        <end position="282"/>
    </location>
</feature>
<evidence type="ECO:0000256" key="3">
    <source>
        <dbReference type="SAM" id="MobiDB-lite"/>
    </source>
</evidence>
<evidence type="ECO:0000259" key="4">
    <source>
        <dbReference type="PROSITE" id="PS51444"/>
    </source>
</evidence>
<name>A0AAD5GZ24_AMBAR</name>
<comment type="similarity">
    <text evidence="1">Belongs to the formin-like family. Class-I subfamily.</text>
</comment>
<dbReference type="Proteomes" id="UP001206925">
    <property type="component" value="Unassembled WGS sequence"/>
</dbReference>
<proteinExistence type="inferred from homology"/>
<dbReference type="GO" id="GO:0045010">
    <property type="term" value="P:actin nucleation"/>
    <property type="evidence" value="ECO:0007669"/>
    <property type="project" value="InterPro"/>
</dbReference>
<dbReference type="PANTHER" id="PTHR23213:SF387">
    <property type="entry name" value="FORMIN-LIKE PROTEIN"/>
    <property type="match status" value="1"/>
</dbReference>
<dbReference type="SMART" id="SM00498">
    <property type="entry name" value="FH2"/>
    <property type="match status" value="1"/>
</dbReference>
<comment type="caution">
    <text evidence="5">The sequence shown here is derived from an EMBL/GenBank/DDBJ whole genome shotgun (WGS) entry which is preliminary data.</text>
</comment>
<accession>A0AAD5GZ24</accession>
<dbReference type="SUPFAM" id="SSF101447">
    <property type="entry name" value="Formin homology 2 domain (FH2 domain)"/>
    <property type="match status" value="1"/>
</dbReference>
<dbReference type="InterPro" id="IPR027643">
    <property type="entry name" value="Formin-like_plant"/>
</dbReference>
<evidence type="ECO:0000256" key="2">
    <source>
        <dbReference type="RuleBase" id="RU361260"/>
    </source>
</evidence>
<dbReference type="EMBL" id="JAMZMK010000267">
    <property type="protein sequence ID" value="KAI7756763.1"/>
    <property type="molecule type" value="Genomic_DNA"/>
</dbReference>
<dbReference type="InterPro" id="IPR042201">
    <property type="entry name" value="FH2_Formin_sf"/>
</dbReference>
<sequence>MSKLGSAERFLKAILDIPFAFRRLEALLYRTNFENEVKYLRSSFQTLEAASEELKNSKLFLKLVEAVLQTGYSLNVGLNLGEATAFKLDTLLKLVDIKGIDGKATLLHFVVQEIIRSEGIESHSKTESNPAFNEGIFKKQALQISDALNQELTHVNKAAGMDSHVLSGQVSKLELGLQKIQSECDHETQDIQGNFYRSMRMFITEAETELKTIKIDEKKVLASVKDVTEYFHGDSVKEGVYPLRIFTIVRDFMGKLDNVCREVGQTQDTAIEGAATSFRVPISDPLPNVTIYKTHHSSSSDEERRIGDTHLQDED</sequence>
<feature type="compositionally biased region" description="Basic and acidic residues" evidence="3">
    <location>
        <begin position="298"/>
        <end position="315"/>
    </location>
</feature>
<dbReference type="GO" id="GO:0051015">
    <property type="term" value="F:actin filament binding"/>
    <property type="evidence" value="ECO:0007669"/>
    <property type="project" value="InterPro"/>
</dbReference>
<evidence type="ECO:0000256" key="1">
    <source>
        <dbReference type="ARBA" id="ARBA00025793"/>
    </source>
</evidence>
<feature type="region of interest" description="Disordered" evidence="3">
    <location>
        <begin position="293"/>
        <end position="315"/>
    </location>
</feature>